<dbReference type="STRING" id="44933.SAMN05660971_00704"/>
<gene>
    <name evidence="2" type="ORF">SAMN05660971_00704</name>
</gene>
<organism evidence="2 3">
    <name type="scientific">Halomonas cupida</name>
    <dbReference type="NCBI Taxonomy" id="44933"/>
    <lineage>
        <taxon>Bacteria</taxon>
        <taxon>Pseudomonadati</taxon>
        <taxon>Pseudomonadota</taxon>
        <taxon>Gammaproteobacteria</taxon>
        <taxon>Oceanospirillales</taxon>
        <taxon>Halomonadaceae</taxon>
        <taxon>Halomonas</taxon>
    </lineage>
</organism>
<dbReference type="Pfam" id="PF08856">
    <property type="entry name" value="DUF1826"/>
    <property type="match status" value="1"/>
</dbReference>
<name>A0A1M7AZN6_9GAMM</name>
<reference evidence="2 3" key="1">
    <citation type="submission" date="2016-11" db="EMBL/GenBank/DDBJ databases">
        <authorList>
            <person name="Jaros S."/>
            <person name="Januszkiewicz K."/>
            <person name="Wedrychowicz H."/>
        </authorList>
    </citation>
    <scope>NUCLEOTIDE SEQUENCE [LARGE SCALE GENOMIC DNA]</scope>
    <source>
        <strain evidence="2 3">DSM 4740</strain>
    </source>
</reference>
<protein>
    <recommendedName>
        <fullName evidence="4">DUF1826 domain-containing protein</fullName>
    </recommendedName>
</protein>
<proteinExistence type="predicted"/>
<feature type="region of interest" description="Disordered" evidence="1">
    <location>
        <begin position="1"/>
        <end position="20"/>
    </location>
</feature>
<evidence type="ECO:0000313" key="2">
    <source>
        <dbReference type="EMBL" id="SHL48218.1"/>
    </source>
</evidence>
<dbReference type="InterPro" id="IPR014955">
    <property type="entry name" value="DUF1826"/>
</dbReference>
<evidence type="ECO:0000313" key="3">
    <source>
        <dbReference type="Proteomes" id="UP000184123"/>
    </source>
</evidence>
<sequence length="223" mass="24420">MPMPTLSPSSRTSHSENRASHWATGSEISVLPRIFDDNINLAVMHRNLSASLRISIQAQCQVERAWQLSWLGKPDDELRADLVRKLPVPKAAEPLVEDIQLLAEAMAYLFDTDTVGIRLRLLDAAMCPRFHCDNLPVRLVTTYSGPGSEWLPESAVNRAGLGAPGADKPEILADRGAIQRLQPGDIALLKGSGWVGNEEHALVHRSPELSSGQKRLLLTIDPA</sequence>
<dbReference type="Proteomes" id="UP000184123">
    <property type="component" value="Unassembled WGS sequence"/>
</dbReference>
<feature type="compositionally biased region" description="Polar residues" evidence="1">
    <location>
        <begin position="1"/>
        <end position="12"/>
    </location>
</feature>
<evidence type="ECO:0008006" key="4">
    <source>
        <dbReference type="Google" id="ProtNLM"/>
    </source>
</evidence>
<dbReference type="AlphaFoldDB" id="A0A1M7AZN6"/>
<evidence type="ECO:0000256" key="1">
    <source>
        <dbReference type="SAM" id="MobiDB-lite"/>
    </source>
</evidence>
<accession>A0A1M7AZN6</accession>
<dbReference type="EMBL" id="FRCA01000001">
    <property type="protein sequence ID" value="SHL48218.1"/>
    <property type="molecule type" value="Genomic_DNA"/>
</dbReference>